<keyword evidence="3" id="KW-1185">Reference proteome</keyword>
<organism evidence="2 3">
    <name type="scientific">Brassica napus</name>
    <name type="common">Rape</name>
    <dbReference type="NCBI Taxonomy" id="3708"/>
    <lineage>
        <taxon>Eukaryota</taxon>
        <taxon>Viridiplantae</taxon>
        <taxon>Streptophyta</taxon>
        <taxon>Embryophyta</taxon>
        <taxon>Tracheophyta</taxon>
        <taxon>Spermatophyta</taxon>
        <taxon>Magnoliopsida</taxon>
        <taxon>eudicotyledons</taxon>
        <taxon>Gunneridae</taxon>
        <taxon>Pentapetalae</taxon>
        <taxon>rosids</taxon>
        <taxon>malvids</taxon>
        <taxon>Brassicales</taxon>
        <taxon>Brassicaceae</taxon>
        <taxon>Brassiceae</taxon>
        <taxon>Brassica</taxon>
    </lineage>
</organism>
<feature type="region of interest" description="Disordered" evidence="1">
    <location>
        <begin position="79"/>
        <end position="104"/>
    </location>
</feature>
<evidence type="ECO:0000313" key="3">
    <source>
        <dbReference type="Proteomes" id="UP000824890"/>
    </source>
</evidence>
<proteinExistence type="predicted"/>
<reference evidence="2 3" key="1">
    <citation type="submission" date="2021-05" db="EMBL/GenBank/DDBJ databases">
        <title>Genome Assembly of Synthetic Allotetraploid Brassica napus Reveals Homoeologous Exchanges between Subgenomes.</title>
        <authorList>
            <person name="Davis J.T."/>
        </authorList>
    </citation>
    <scope>NUCLEOTIDE SEQUENCE [LARGE SCALE GENOMIC DNA]</scope>
    <source>
        <strain evidence="3">cv. Da-Ae</strain>
        <tissue evidence="2">Seedling</tissue>
    </source>
</reference>
<sequence>MAISKLHERKLKSNDLKYRQSRISFFTHEDTIKLIGSHISVASDTYLLLFNFSITLNRLIRKGISPVLREKVCLSLSDAAKKSPPPRELLQPRRKGHIDNTADR</sequence>
<feature type="non-terminal residue" evidence="2">
    <location>
        <position position="104"/>
    </location>
</feature>
<dbReference type="Proteomes" id="UP000824890">
    <property type="component" value="Unassembled WGS sequence"/>
</dbReference>
<dbReference type="EMBL" id="JAGKQM010001000">
    <property type="protein sequence ID" value="KAH0852659.1"/>
    <property type="molecule type" value="Genomic_DNA"/>
</dbReference>
<evidence type="ECO:0000313" key="2">
    <source>
        <dbReference type="EMBL" id="KAH0852659.1"/>
    </source>
</evidence>
<evidence type="ECO:0000256" key="1">
    <source>
        <dbReference type="SAM" id="MobiDB-lite"/>
    </source>
</evidence>
<comment type="caution">
    <text evidence="2">The sequence shown here is derived from an EMBL/GenBank/DDBJ whole genome shotgun (WGS) entry which is preliminary data.</text>
</comment>
<protein>
    <submittedName>
        <fullName evidence="2">Uncharacterized protein</fullName>
    </submittedName>
</protein>
<accession>A0ABQ7XBC5</accession>
<gene>
    <name evidence="2" type="ORF">HID58_093824</name>
</gene>
<name>A0ABQ7XBC5_BRANA</name>